<evidence type="ECO:0000256" key="6">
    <source>
        <dbReference type="SAM" id="MobiDB-lite"/>
    </source>
</evidence>
<feature type="transmembrane region" description="Helical" evidence="7">
    <location>
        <begin position="148"/>
        <end position="173"/>
    </location>
</feature>
<accession>A0AAN6PU94</accession>
<dbReference type="PANTHER" id="PTHR33048:SF129">
    <property type="entry name" value="INTEGRAL MEMBRANE PROTEIN-RELATED"/>
    <property type="match status" value="1"/>
</dbReference>
<evidence type="ECO:0000313" key="10">
    <source>
        <dbReference type="Proteomes" id="UP001305647"/>
    </source>
</evidence>
<proteinExistence type="inferred from homology"/>
<evidence type="ECO:0000256" key="1">
    <source>
        <dbReference type="ARBA" id="ARBA00004141"/>
    </source>
</evidence>
<dbReference type="Pfam" id="PF20684">
    <property type="entry name" value="Fung_rhodopsin"/>
    <property type="match status" value="1"/>
</dbReference>
<evidence type="ECO:0000256" key="4">
    <source>
        <dbReference type="ARBA" id="ARBA00023136"/>
    </source>
</evidence>
<evidence type="ECO:0000256" key="2">
    <source>
        <dbReference type="ARBA" id="ARBA00022692"/>
    </source>
</evidence>
<dbReference type="InterPro" id="IPR049326">
    <property type="entry name" value="Rhodopsin_dom_fungi"/>
</dbReference>
<comment type="subcellular location">
    <subcellularLocation>
        <location evidence="1">Membrane</location>
        <topology evidence="1">Multi-pass membrane protein</topology>
    </subcellularLocation>
</comment>
<dbReference type="Proteomes" id="UP001305647">
    <property type="component" value="Unassembled WGS sequence"/>
</dbReference>
<keyword evidence="4 7" id="KW-0472">Membrane</keyword>
<reference evidence="9" key="1">
    <citation type="journal article" date="2023" name="Mol. Phylogenet. Evol.">
        <title>Genome-scale phylogeny and comparative genomics of the fungal order Sordariales.</title>
        <authorList>
            <person name="Hensen N."/>
            <person name="Bonometti L."/>
            <person name="Westerberg I."/>
            <person name="Brannstrom I.O."/>
            <person name="Guillou S."/>
            <person name="Cros-Aarteil S."/>
            <person name="Calhoun S."/>
            <person name="Haridas S."/>
            <person name="Kuo A."/>
            <person name="Mondo S."/>
            <person name="Pangilinan J."/>
            <person name="Riley R."/>
            <person name="LaButti K."/>
            <person name="Andreopoulos B."/>
            <person name="Lipzen A."/>
            <person name="Chen C."/>
            <person name="Yan M."/>
            <person name="Daum C."/>
            <person name="Ng V."/>
            <person name="Clum A."/>
            <person name="Steindorff A."/>
            <person name="Ohm R.A."/>
            <person name="Martin F."/>
            <person name="Silar P."/>
            <person name="Natvig D.O."/>
            <person name="Lalanne C."/>
            <person name="Gautier V."/>
            <person name="Ament-Velasquez S.L."/>
            <person name="Kruys A."/>
            <person name="Hutchinson M.I."/>
            <person name="Powell A.J."/>
            <person name="Barry K."/>
            <person name="Miller A.N."/>
            <person name="Grigoriev I.V."/>
            <person name="Debuchy R."/>
            <person name="Gladieux P."/>
            <person name="Hiltunen Thoren M."/>
            <person name="Johannesson H."/>
        </authorList>
    </citation>
    <scope>NUCLEOTIDE SEQUENCE</scope>
    <source>
        <strain evidence="9">CBS 757.83</strain>
    </source>
</reference>
<keyword evidence="3 7" id="KW-1133">Transmembrane helix</keyword>
<gene>
    <name evidence="9" type="ORF">N658DRAFT_433124</name>
</gene>
<keyword evidence="2 7" id="KW-0812">Transmembrane</keyword>
<feature type="transmembrane region" description="Helical" evidence="7">
    <location>
        <begin position="193"/>
        <end position="214"/>
    </location>
</feature>
<keyword evidence="10" id="KW-1185">Reference proteome</keyword>
<feature type="region of interest" description="Disordered" evidence="6">
    <location>
        <begin position="366"/>
        <end position="460"/>
    </location>
</feature>
<comment type="caution">
    <text evidence="9">The sequence shown here is derived from an EMBL/GenBank/DDBJ whole genome shotgun (WGS) entry which is preliminary data.</text>
</comment>
<comment type="similarity">
    <text evidence="5">Belongs to the SAT4 family.</text>
</comment>
<sequence length="460" mass="49158">MRGAPPEVVATWPEPNYIDPETRGPELIIVEVVFLFLATICVGLRIYVRAGIMGKMETDDWLMVGALVGFPILVSGAGVTTAVLLAFLHYGWNIHVWDLTVDKMIAGRQVSFAGQGLFLLATTLAKLSILVSYLRLAPRNSGFRRATFAALAFVTITNVGFFINLFAQCVPLSSYWDPSPSSAENCNPEDVHLLANASLTAICDFIVWVVPLPAIYAAKIPRSQRIALIALFSTGLVVIVAGCVRAYWIHYVVQSTYDVTWWGSDLWMWTAVEVQLGIICGCVPWLRSLVKFWQSGRVVTESGQDYGYSVDRGGREHNWRRQTASGDTAVLKAGPVVRLDSLSSSDEGTHRGHELGAIGVVGGGSNGLSKGGGGSADHTTLGRADSLASEDGPGGLGGGRGRVRDSKSTADRGDFIDLESGEEGSFQDTSPIAYPKRAFVGSSSSPQASPTSTSGPGLAL</sequence>
<evidence type="ECO:0000256" key="7">
    <source>
        <dbReference type="SAM" id="Phobius"/>
    </source>
</evidence>
<feature type="compositionally biased region" description="Gly residues" evidence="6">
    <location>
        <begin position="366"/>
        <end position="375"/>
    </location>
</feature>
<feature type="transmembrane region" description="Helical" evidence="7">
    <location>
        <begin position="267"/>
        <end position="286"/>
    </location>
</feature>
<feature type="compositionally biased region" description="Low complexity" evidence="6">
    <location>
        <begin position="441"/>
        <end position="460"/>
    </location>
</feature>
<feature type="transmembrane region" description="Helical" evidence="7">
    <location>
        <begin position="27"/>
        <end position="48"/>
    </location>
</feature>
<dbReference type="AlphaFoldDB" id="A0AAN6PU94"/>
<evidence type="ECO:0000259" key="8">
    <source>
        <dbReference type="Pfam" id="PF20684"/>
    </source>
</evidence>
<dbReference type="InterPro" id="IPR052337">
    <property type="entry name" value="SAT4-like"/>
</dbReference>
<dbReference type="EMBL" id="MU863666">
    <property type="protein sequence ID" value="KAK4097878.1"/>
    <property type="molecule type" value="Genomic_DNA"/>
</dbReference>
<dbReference type="GO" id="GO:0016020">
    <property type="term" value="C:membrane"/>
    <property type="evidence" value="ECO:0007669"/>
    <property type="project" value="UniProtKB-SubCell"/>
</dbReference>
<dbReference type="PANTHER" id="PTHR33048">
    <property type="entry name" value="PTH11-LIKE INTEGRAL MEMBRANE PROTEIN (AFU_ORTHOLOGUE AFUA_5G11245)"/>
    <property type="match status" value="1"/>
</dbReference>
<feature type="transmembrane region" description="Helical" evidence="7">
    <location>
        <begin position="226"/>
        <end position="247"/>
    </location>
</feature>
<feature type="compositionally biased region" description="Basic and acidic residues" evidence="6">
    <location>
        <begin position="402"/>
        <end position="415"/>
    </location>
</feature>
<reference evidence="9" key="2">
    <citation type="submission" date="2023-05" db="EMBL/GenBank/DDBJ databases">
        <authorList>
            <consortium name="Lawrence Berkeley National Laboratory"/>
            <person name="Steindorff A."/>
            <person name="Hensen N."/>
            <person name="Bonometti L."/>
            <person name="Westerberg I."/>
            <person name="Brannstrom I.O."/>
            <person name="Guillou S."/>
            <person name="Cros-Aarteil S."/>
            <person name="Calhoun S."/>
            <person name="Haridas S."/>
            <person name="Kuo A."/>
            <person name="Mondo S."/>
            <person name="Pangilinan J."/>
            <person name="Riley R."/>
            <person name="Labutti K."/>
            <person name="Andreopoulos B."/>
            <person name="Lipzen A."/>
            <person name="Chen C."/>
            <person name="Yanf M."/>
            <person name="Daum C."/>
            <person name="Ng V."/>
            <person name="Clum A."/>
            <person name="Ohm R."/>
            <person name="Martin F."/>
            <person name="Silar P."/>
            <person name="Natvig D."/>
            <person name="Lalanne C."/>
            <person name="Gautier V."/>
            <person name="Ament-Velasquez S.L."/>
            <person name="Kruys A."/>
            <person name="Hutchinson M.I."/>
            <person name="Powell A.J."/>
            <person name="Barry K."/>
            <person name="Miller A.N."/>
            <person name="Grigoriev I.V."/>
            <person name="Debuchy R."/>
            <person name="Gladieux P."/>
            <person name="Thoren M.H."/>
            <person name="Johannesson H."/>
        </authorList>
    </citation>
    <scope>NUCLEOTIDE SEQUENCE</scope>
    <source>
        <strain evidence="9">CBS 757.83</strain>
    </source>
</reference>
<evidence type="ECO:0000313" key="9">
    <source>
        <dbReference type="EMBL" id="KAK4097878.1"/>
    </source>
</evidence>
<evidence type="ECO:0000256" key="5">
    <source>
        <dbReference type="ARBA" id="ARBA00038359"/>
    </source>
</evidence>
<feature type="transmembrane region" description="Helical" evidence="7">
    <location>
        <begin position="112"/>
        <end position="136"/>
    </location>
</feature>
<organism evidence="9 10">
    <name type="scientific">Parathielavia hyrcaniae</name>
    <dbReference type="NCBI Taxonomy" id="113614"/>
    <lineage>
        <taxon>Eukaryota</taxon>
        <taxon>Fungi</taxon>
        <taxon>Dikarya</taxon>
        <taxon>Ascomycota</taxon>
        <taxon>Pezizomycotina</taxon>
        <taxon>Sordariomycetes</taxon>
        <taxon>Sordariomycetidae</taxon>
        <taxon>Sordariales</taxon>
        <taxon>Chaetomiaceae</taxon>
        <taxon>Parathielavia</taxon>
    </lineage>
</organism>
<evidence type="ECO:0000256" key="3">
    <source>
        <dbReference type="ARBA" id="ARBA00022989"/>
    </source>
</evidence>
<name>A0AAN6PU94_9PEZI</name>
<feature type="transmembrane region" description="Helical" evidence="7">
    <location>
        <begin position="60"/>
        <end position="92"/>
    </location>
</feature>
<protein>
    <recommendedName>
        <fullName evidence="8">Rhodopsin domain-containing protein</fullName>
    </recommendedName>
</protein>
<feature type="domain" description="Rhodopsin" evidence="8">
    <location>
        <begin position="44"/>
        <end position="291"/>
    </location>
</feature>